<evidence type="ECO:0000256" key="1">
    <source>
        <dbReference type="ARBA" id="ARBA00009013"/>
    </source>
</evidence>
<dbReference type="Proteomes" id="UP000070675">
    <property type="component" value="Unassembled WGS sequence"/>
</dbReference>
<sequence length="260" mass="28419">MNGFCFGNKVSMAVKTNIALVPLEGDLNVVRVPQLRRTIDALIDAGCQRIIINMAEVQHIDSAGMALLFCEMRRMCSRGGLLSLKSVSRGVYHALSLARVVDMIPISLIGKHASIPALDPSARPIWQSSMLVSAEELSKARQWTTHMLERMYISADDVFDMTLAAGEALGNAIDHSCCEDCVYISLAAYPDRVVIEVSDTGCGYSIDETSTPVSRTGSDQERGRGIKLMRLLVDSVSIKKKKNSSGTLVRLVKLLRSCKL</sequence>
<dbReference type="InterPro" id="IPR050267">
    <property type="entry name" value="Anti-sigma-factor_SerPK"/>
</dbReference>
<dbReference type="Gene3D" id="3.30.750.24">
    <property type="entry name" value="STAS domain"/>
    <property type="match status" value="1"/>
</dbReference>
<gene>
    <name evidence="5" type="ORF">HMPREF3192_00012</name>
</gene>
<dbReference type="CDD" id="cd07043">
    <property type="entry name" value="STAS_anti-anti-sigma_factors"/>
    <property type="match status" value="1"/>
</dbReference>
<dbReference type="PATRIC" id="fig|1393034.3.peg.10"/>
<dbReference type="InterPro" id="IPR036890">
    <property type="entry name" value="HATPase_C_sf"/>
</dbReference>
<dbReference type="PANTHER" id="PTHR35526:SF3">
    <property type="entry name" value="ANTI-SIGMA-F FACTOR RSBW"/>
    <property type="match status" value="1"/>
</dbReference>
<dbReference type="GO" id="GO:0043856">
    <property type="term" value="F:anti-sigma factor antagonist activity"/>
    <property type="evidence" value="ECO:0007669"/>
    <property type="project" value="InterPro"/>
</dbReference>
<evidence type="ECO:0000313" key="6">
    <source>
        <dbReference type="Proteomes" id="UP000070675"/>
    </source>
</evidence>
<dbReference type="Gene3D" id="3.30.565.10">
    <property type="entry name" value="Histidine kinase-like ATPase, C-terminal domain"/>
    <property type="match status" value="1"/>
</dbReference>
<dbReference type="GO" id="GO:0004674">
    <property type="term" value="F:protein serine/threonine kinase activity"/>
    <property type="evidence" value="ECO:0007669"/>
    <property type="project" value="UniProtKB-KW"/>
</dbReference>
<dbReference type="EMBL" id="LSCR01000001">
    <property type="protein sequence ID" value="KXB35608.1"/>
    <property type="molecule type" value="Genomic_DNA"/>
</dbReference>
<accession>A0A133XXE6</accession>
<dbReference type="InterPro" id="IPR002645">
    <property type="entry name" value="STAS_dom"/>
</dbReference>
<dbReference type="Pfam" id="PF01740">
    <property type="entry name" value="STAS"/>
    <property type="match status" value="1"/>
</dbReference>
<reference evidence="6" key="1">
    <citation type="submission" date="2016-01" db="EMBL/GenBank/DDBJ databases">
        <authorList>
            <person name="Mitreva M."/>
            <person name="Pepin K.H."/>
            <person name="Mihindukulasuriya K.A."/>
            <person name="Fulton R."/>
            <person name="Fronick C."/>
            <person name="O'Laughlin M."/>
            <person name="Miner T."/>
            <person name="Herter B."/>
            <person name="Rosa B.A."/>
            <person name="Cordes M."/>
            <person name="Tomlinson C."/>
            <person name="Wollam A."/>
            <person name="Palsikar V.B."/>
            <person name="Mardis E.R."/>
            <person name="Wilson R.K."/>
        </authorList>
    </citation>
    <scope>NUCLEOTIDE SEQUENCE [LARGE SCALE GENOMIC DNA]</scope>
    <source>
        <strain evidence="6">DNF00019</strain>
    </source>
</reference>
<comment type="caution">
    <text evidence="5">The sequence shown here is derived from an EMBL/GenBank/DDBJ whole genome shotgun (WGS) entry which is preliminary data.</text>
</comment>
<dbReference type="InterPro" id="IPR003594">
    <property type="entry name" value="HATPase_dom"/>
</dbReference>
<dbReference type="InterPro" id="IPR036513">
    <property type="entry name" value="STAS_dom_sf"/>
</dbReference>
<dbReference type="PROSITE" id="PS50801">
    <property type="entry name" value="STAS"/>
    <property type="match status" value="1"/>
</dbReference>
<keyword evidence="6" id="KW-1185">Reference proteome</keyword>
<organism evidence="5 6">
    <name type="scientific">Atopobium deltae</name>
    <dbReference type="NCBI Taxonomy" id="1393034"/>
    <lineage>
        <taxon>Bacteria</taxon>
        <taxon>Bacillati</taxon>
        <taxon>Actinomycetota</taxon>
        <taxon>Coriobacteriia</taxon>
        <taxon>Coriobacteriales</taxon>
        <taxon>Atopobiaceae</taxon>
        <taxon>Atopobium</taxon>
    </lineage>
</organism>
<dbReference type="STRING" id="1393034.HMPREF3192_00012"/>
<dbReference type="Pfam" id="PF13581">
    <property type="entry name" value="HATPase_c_2"/>
    <property type="match status" value="1"/>
</dbReference>
<dbReference type="InterPro" id="IPR003658">
    <property type="entry name" value="Anti-sigma_ant"/>
</dbReference>
<dbReference type="CDD" id="cd16936">
    <property type="entry name" value="HATPase_RsbW-like"/>
    <property type="match status" value="1"/>
</dbReference>
<protein>
    <recommendedName>
        <fullName evidence="3">Anti-sigma factor antagonist</fullName>
    </recommendedName>
</protein>
<keyword evidence="2" id="KW-0418">Kinase</keyword>
<comment type="similarity">
    <text evidence="1 3">Belongs to the anti-sigma-factor antagonist family.</text>
</comment>
<dbReference type="NCBIfam" id="TIGR00377">
    <property type="entry name" value="ant_ant_sig"/>
    <property type="match status" value="1"/>
</dbReference>
<dbReference type="SUPFAM" id="SSF55874">
    <property type="entry name" value="ATPase domain of HSP90 chaperone/DNA topoisomerase II/histidine kinase"/>
    <property type="match status" value="1"/>
</dbReference>
<evidence type="ECO:0000256" key="2">
    <source>
        <dbReference type="ARBA" id="ARBA00022527"/>
    </source>
</evidence>
<name>A0A133XXE6_9ACTN</name>
<evidence type="ECO:0000313" key="5">
    <source>
        <dbReference type="EMBL" id="KXB35608.1"/>
    </source>
</evidence>
<evidence type="ECO:0000259" key="4">
    <source>
        <dbReference type="PROSITE" id="PS50801"/>
    </source>
</evidence>
<dbReference type="OrthoDB" id="3185978at2"/>
<keyword evidence="2" id="KW-0723">Serine/threonine-protein kinase</keyword>
<feature type="domain" description="STAS" evidence="4">
    <location>
        <begin position="8"/>
        <end position="125"/>
    </location>
</feature>
<dbReference type="SUPFAM" id="SSF52091">
    <property type="entry name" value="SpoIIaa-like"/>
    <property type="match status" value="1"/>
</dbReference>
<keyword evidence="2" id="KW-0808">Transferase</keyword>
<dbReference type="PANTHER" id="PTHR35526">
    <property type="entry name" value="ANTI-SIGMA-F FACTOR RSBW-RELATED"/>
    <property type="match status" value="1"/>
</dbReference>
<proteinExistence type="inferred from homology"/>
<evidence type="ECO:0000256" key="3">
    <source>
        <dbReference type="RuleBase" id="RU003749"/>
    </source>
</evidence>
<dbReference type="AlphaFoldDB" id="A0A133XXE6"/>